<protein>
    <recommendedName>
        <fullName evidence="2">Single-stranded-DNA-specific exonuclease RecJ</fullName>
    </recommendedName>
</protein>
<evidence type="ECO:0000256" key="6">
    <source>
        <dbReference type="SAM" id="Coils"/>
    </source>
</evidence>
<evidence type="ECO:0000313" key="11">
    <source>
        <dbReference type="Proteomes" id="UP000092695"/>
    </source>
</evidence>
<dbReference type="Gene3D" id="3.90.1640.30">
    <property type="match status" value="1"/>
</dbReference>
<keyword evidence="6" id="KW-0175">Coiled coil</keyword>
<reference evidence="10 11" key="1">
    <citation type="submission" date="2016-06" db="EMBL/GenBank/DDBJ databases">
        <title>Complete genome sequence of a deep-branching marine Gamma Proteobacterium Woeseia oceani type strain XK5.</title>
        <authorList>
            <person name="Mu D."/>
            <person name="Du Z."/>
        </authorList>
    </citation>
    <scope>NUCLEOTIDE SEQUENCE [LARGE SCALE GENOMIC DNA]</scope>
    <source>
        <strain evidence="10 11">XK5</strain>
    </source>
</reference>
<feature type="domain" description="DHHA1" evidence="8">
    <location>
        <begin position="336"/>
        <end position="430"/>
    </location>
</feature>
<evidence type="ECO:0000256" key="3">
    <source>
        <dbReference type="ARBA" id="ARBA00022722"/>
    </source>
</evidence>
<comment type="similarity">
    <text evidence="1">Belongs to the RecJ family.</text>
</comment>
<dbReference type="Proteomes" id="UP000092695">
    <property type="component" value="Chromosome"/>
</dbReference>
<dbReference type="InterPro" id="IPR004610">
    <property type="entry name" value="RecJ"/>
</dbReference>
<dbReference type="InterPro" id="IPR041122">
    <property type="entry name" value="RecJ_OB"/>
</dbReference>
<organism evidence="10 11">
    <name type="scientific">Woeseia oceani</name>
    <dbReference type="NCBI Taxonomy" id="1548547"/>
    <lineage>
        <taxon>Bacteria</taxon>
        <taxon>Pseudomonadati</taxon>
        <taxon>Pseudomonadota</taxon>
        <taxon>Gammaproteobacteria</taxon>
        <taxon>Woeseiales</taxon>
        <taxon>Woeseiaceae</taxon>
        <taxon>Woeseia</taxon>
    </lineage>
</organism>
<dbReference type="Pfam" id="PF02272">
    <property type="entry name" value="DHHA1"/>
    <property type="match status" value="1"/>
</dbReference>
<evidence type="ECO:0000259" key="9">
    <source>
        <dbReference type="Pfam" id="PF17768"/>
    </source>
</evidence>
<feature type="domain" description="RecJ OB" evidence="9">
    <location>
        <begin position="445"/>
        <end position="545"/>
    </location>
</feature>
<evidence type="ECO:0000259" key="8">
    <source>
        <dbReference type="Pfam" id="PF02272"/>
    </source>
</evidence>
<evidence type="ECO:0000256" key="5">
    <source>
        <dbReference type="ARBA" id="ARBA00022839"/>
    </source>
</evidence>
<dbReference type="PANTHER" id="PTHR30255:SF2">
    <property type="entry name" value="SINGLE-STRANDED-DNA-SPECIFIC EXONUCLEASE RECJ"/>
    <property type="match status" value="1"/>
</dbReference>
<dbReference type="FunFam" id="3.90.1640.30:FF:000001">
    <property type="entry name" value="Single-stranded-DNA-specific exonuclease RecJ"/>
    <property type="match status" value="1"/>
</dbReference>
<evidence type="ECO:0000313" key="10">
    <source>
        <dbReference type="EMBL" id="ANO53087.1"/>
    </source>
</evidence>
<dbReference type="Pfam" id="PF01368">
    <property type="entry name" value="DHH"/>
    <property type="match status" value="1"/>
</dbReference>
<proteinExistence type="inferred from homology"/>
<dbReference type="GO" id="GO:0003676">
    <property type="term" value="F:nucleic acid binding"/>
    <property type="evidence" value="ECO:0007669"/>
    <property type="project" value="InterPro"/>
</dbReference>
<dbReference type="KEGG" id="woc:BA177_07705"/>
<evidence type="ECO:0000259" key="7">
    <source>
        <dbReference type="Pfam" id="PF01368"/>
    </source>
</evidence>
<accession>A0A193LKP6</accession>
<dbReference type="InterPro" id="IPR001667">
    <property type="entry name" value="DDH_dom"/>
</dbReference>
<feature type="coiled-coil region" evidence="6">
    <location>
        <begin position="294"/>
        <end position="321"/>
    </location>
</feature>
<gene>
    <name evidence="10" type="ORF">BA177_07705</name>
</gene>
<keyword evidence="4" id="KW-0378">Hydrolase</keyword>
<dbReference type="Gene3D" id="3.10.310.30">
    <property type="match status" value="1"/>
</dbReference>
<dbReference type="InterPro" id="IPR003156">
    <property type="entry name" value="DHHA1_dom"/>
</dbReference>
<keyword evidence="11" id="KW-1185">Reference proteome</keyword>
<keyword evidence="3" id="KW-0540">Nuclease</keyword>
<name>A0A193LKP6_9GAMM</name>
<dbReference type="GO" id="GO:0006310">
    <property type="term" value="P:DNA recombination"/>
    <property type="evidence" value="ECO:0007669"/>
    <property type="project" value="InterPro"/>
</dbReference>
<dbReference type="Pfam" id="PF17768">
    <property type="entry name" value="RecJ_OB"/>
    <property type="match status" value="1"/>
</dbReference>
<dbReference type="STRING" id="1548547.BA177_07705"/>
<dbReference type="AlphaFoldDB" id="A0A193LKP6"/>
<dbReference type="NCBIfam" id="TIGR00644">
    <property type="entry name" value="recJ"/>
    <property type="match status" value="1"/>
</dbReference>
<dbReference type="GO" id="GO:0006281">
    <property type="term" value="P:DNA repair"/>
    <property type="evidence" value="ECO:0007669"/>
    <property type="project" value="InterPro"/>
</dbReference>
<dbReference type="PANTHER" id="PTHR30255">
    <property type="entry name" value="SINGLE-STRANDED-DNA-SPECIFIC EXONUCLEASE RECJ"/>
    <property type="match status" value="1"/>
</dbReference>
<evidence type="ECO:0000256" key="2">
    <source>
        <dbReference type="ARBA" id="ARBA00019841"/>
    </source>
</evidence>
<dbReference type="InterPro" id="IPR051673">
    <property type="entry name" value="SSDNA_exonuclease_RecJ"/>
</dbReference>
<dbReference type="EMBL" id="CP016268">
    <property type="protein sequence ID" value="ANO53087.1"/>
    <property type="molecule type" value="Genomic_DNA"/>
</dbReference>
<dbReference type="GO" id="GO:0008409">
    <property type="term" value="F:5'-3' exonuclease activity"/>
    <property type="evidence" value="ECO:0007669"/>
    <property type="project" value="InterPro"/>
</dbReference>
<evidence type="ECO:0000256" key="1">
    <source>
        <dbReference type="ARBA" id="ARBA00005915"/>
    </source>
</evidence>
<dbReference type="SUPFAM" id="SSF64182">
    <property type="entry name" value="DHH phosphoesterases"/>
    <property type="match status" value="1"/>
</dbReference>
<evidence type="ECO:0000256" key="4">
    <source>
        <dbReference type="ARBA" id="ARBA00022801"/>
    </source>
</evidence>
<sequence>MRALSGIDAVLARVYAARGIKSVSDLDYGLQHLAPVGSLDGIDRAVDLLVQHRDSRIMVIGDFDADGATSTALVVRCLRGFGFAAVDYLVPNRFAFGYGLTPEIVAVSSERKPDLLLTVDNGVSSIEGVAAANALGMQVLVTDHHLPGPELPAAAAMVNPNLAGCDFASPNLAGVGVAFYLMAALGRRLQADGKDGAAKIPAQFLDLVALGTVADVVRLDRNNRILVQQGLQRIRAGRCVPGIKALLEIAGRVHGRVVSTDLGFAVGPRLNAAGRLEDMSVGIECLLSDDLAHAHSLAANLDEINRERREIEATMRDQAFEYVDAMDARHLPPCVCVYDPHWHQGVVGLVAARVRERCHRPVIAFAREQPGELKGSARSVPGVHIRDLLEAVSTAHPGLIGKFGGHAMAAGLSLQEQHLDEFRKAASRQLTRLYPEADFSGAIATDGMLPATALTLKFAQTLRGAGPWGAGFPEPLFRGEFRVREQRVVGERHLKLRVEPETGGPLIDAIAFNQAEQGLRGTVQLVFRLDVNEYRGIESPQLIVEQIVSIRSPVPRPSAC</sequence>
<feature type="domain" description="DDH" evidence="7">
    <location>
        <begin position="56"/>
        <end position="212"/>
    </location>
</feature>
<keyword evidence="5 10" id="KW-0269">Exonuclease</keyword>
<dbReference type="InterPro" id="IPR038763">
    <property type="entry name" value="DHH_sf"/>
</dbReference>